<keyword evidence="2" id="KW-1185">Reference proteome</keyword>
<dbReference type="AlphaFoldDB" id="A0A395HUJ3"/>
<evidence type="ECO:0000313" key="2">
    <source>
        <dbReference type="Proteomes" id="UP000248961"/>
    </source>
</evidence>
<dbReference type="RefSeq" id="XP_025550624.1">
    <property type="nucleotide sequence ID" value="XM_025697067.1"/>
</dbReference>
<dbReference type="EMBL" id="KZ824288">
    <property type="protein sequence ID" value="RAL11470.1"/>
    <property type="molecule type" value="Genomic_DNA"/>
</dbReference>
<dbReference type="VEuPathDB" id="FungiDB:BO97DRAFT_425467"/>
<reference evidence="1 2" key="1">
    <citation type="submission" date="2018-02" db="EMBL/GenBank/DDBJ databases">
        <title>The genomes of Aspergillus section Nigri reveals drivers in fungal speciation.</title>
        <authorList>
            <consortium name="DOE Joint Genome Institute"/>
            <person name="Vesth T.C."/>
            <person name="Nybo J."/>
            <person name="Theobald S."/>
            <person name="Brandl J."/>
            <person name="Frisvad J.C."/>
            <person name="Nielsen K.F."/>
            <person name="Lyhne E.K."/>
            <person name="Kogle M.E."/>
            <person name="Kuo A."/>
            <person name="Riley R."/>
            <person name="Clum A."/>
            <person name="Nolan M."/>
            <person name="Lipzen A."/>
            <person name="Salamov A."/>
            <person name="Henrissat B."/>
            <person name="Wiebenga A."/>
            <person name="De vries R.P."/>
            <person name="Grigoriev I.V."/>
            <person name="Mortensen U.H."/>
            <person name="Andersen M.R."/>
            <person name="Baker S.E."/>
        </authorList>
    </citation>
    <scope>NUCLEOTIDE SEQUENCE [LARGE SCALE GENOMIC DNA]</scope>
    <source>
        <strain evidence="1 2">CBS 101889</strain>
    </source>
</reference>
<dbReference type="GeneID" id="37201356"/>
<protein>
    <submittedName>
        <fullName evidence="1">Uncharacterized protein</fullName>
    </submittedName>
</protein>
<name>A0A395HUJ3_ASPHC</name>
<gene>
    <name evidence="1" type="ORF">BO97DRAFT_425467</name>
</gene>
<dbReference type="Proteomes" id="UP000248961">
    <property type="component" value="Unassembled WGS sequence"/>
</dbReference>
<proteinExistence type="predicted"/>
<accession>A0A395HUJ3</accession>
<sequence length="160" mass="17828">MSFEERTDAAVEITSADYGAKVVLVEPKQNLVDSLQALGRKVLDHEFLSMGWARWQRQFPRLLIALDSDINVDHFIEQASDGDSRGAPCAWDGLEHFGYWQTSKEPGKHPGVLARIFRITVNEPWQLVFHDPTTAPFVEDSSGSTLLGLAVFSRGTLSGR</sequence>
<evidence type="ECO:0000313" key="1">
    <source>
        <dbReference type="EMBL" id="RAL11470.1"/>
    </source>
</evidence>
<organism evidence="1 2">
    <name type="scientific">Aspergillus homomorphus (strain CBS 101889)</name>
    <dbReference type="NCBI Taxonomy" id="1450537"/>
    <lineage>
        <taxon>Eukaryota</taxon>
        <taxon>Fungi</taxon>
        <taxon>Dikarya</taxon>
        <taxon>Ascomycota</taxon>
        <taxon>Pezizomycotina</taxon>
        <taxon>Eurotiomycetes</taxon>
        <taxon>Eurotiomycetidae</taxon>
        <taxon>Eurotiales</taxon>
        <taxon>Aspergillaceae</taxon>
        <taxon>Aspergillus</taxon>
        <taxon>Aspergillus subgen. Circumdati</taxon>
    </lineage>
</organism>